<evidence type="ECO:0000313" key="2">
    <source>
        <dbReference type="Proteomes" id="UP000429607"/>
    </source>
</evidence>
<comment type="caution">
    <text evidence="1">The sequence shown here is derived from an EMBL/GenBank/DDBJ whole genome shotgun (WGS) entry which is preliminary data.</text>
</comment>
<dbReference type="EMBL" id="QXFV01003319">
    <property type="protein sequence ID" value="KAE8977846.1"/>
    <property type="molecule type" value="Genomic_DNA"/>
</dbReference>
<dbReference type="Proteomes" id="UP000429607">
    <property type="component" value="Unassembled WGS sequence"/>
</dbReference>
<proteinExistence type="predicted"/>
<evidence type="ECO:0000313" key="1">
    <source>
        <dbReference type="EMBL" id="KAE8977846.1"/>
    </source>
</evidence>
<reference evidence="1 2" key="1">
    <citation type="submission" date="2018-09" db="EMBL/GenBank/DDBJ databases">
        <title>Genomic investigation of the strawberry pathogen Phytophthora fragariae indicates pathogenicity is determined by transcriptional variation in three key races.</title>
        <authorList>
            <person name="Adams T.M."/>
            <person name="Armitage A.D."/>
            <person name="Sobczyk M.K."/>
            <person name="Bates H.J."/>
            <person name="Dunwell J.M."/>
            <person name="Nellist C.F."/>
            <person name="Harrison R.J."/>
        </authorList>
    </citation>
    <scope>NUCLEOTIDE SEQUENCE [LARGE SCALE GENOMIC DNA]</scope>
    <source>
        <strain evidence="1 2">SCRP249</strain>
    </source>
</reference>
<organism evidence="1 2">
    <name type="scientific">Phytophthora rubi</name>
    <dbReference type="NCBI Taxonomy" id="129364"/>
    <lineage>
        <taxon>Eukaryota</taxon>
        <taxon>Sar</taxon>
        <taxon>Stramenopiles</taxon>
        <taxon>Oomycota</taxon>
        <taxon>Peronosporomycetes</taxon>
        <taxon>Peronosporales</taxon>
        <taxon>Peronosporaceae</taxon>
        <taxon>Phytophthora</taxon>
    </lineage>
</organism>
<sequence length="169" mass="19414">MPVPIFTPILPPKLRSISHMELVKWDKRRREYEAKMRARCRSSGEDYNLVTQNVKESFDVELLESFCSLRLRKDVADITEGQIIAEIKALLVKVKNDDLPSKSSYFQKFKQVVPEHDLEDIFSGDDGEKEKCKRLVSCLAPPVLKADVKTVVQWTDSCKCRRRLGADEG</sequence>
<accession>A0A6A3I4V8</accession>
<protein>
    <submittedName>
        <fullName evidence="1">Uncharacterized protein</fullName>
    </submittedName>
</protein>
<gene>
    <name evidence="1" type="ORF">PR001_g25016</name>
</gene>
<name>A0A6A3I4V8_9STRA</name>
<dbReference type="AlphaFoldDB" id="A0A6A3I4V8"/>